<evidence type="ECO:0000313" key="1">
    <source>
        <dbReference type="EMBL" id="KAG2171261.1"/>
    </source>
</evidence>
<reference evidence="1" key="1">
    <citation type="submission" date="2020-12" db="EMBL/GenBank/DDBJ databases">
        <title>Metabolic potential, ecology and presence of endohyphal bacteria is reflected in genomic diversity of Mucoromycotina.</title>
        <authorList>
            <person name="Muszewska A."/>
            <person name="Okrasinska A."/>
            <person name="Steczkiewicz K."/>
            <person name="Drgas O."/>
            <person name="Orlowska M."/>
            <person name="Perlinska-Lenart U."/>
            <person name="Aleksandrzak-Piekarczyk T."/>
            <person name="Szatraj K."/>
            <person name="Zielenkiewicz U."/>
            <person name="Pilsyk S."/>
            <person name="Malc E."/>
            <person name="Mieczkowski P."/>
            <person name="Kruszewska J.S."/>
            <person name="Biernat P."/>
            <person name="Pawlowska J."/>
        </authorList>
    </citation>
    <scope>NUCLEOTIDE SEQUENCE</scope>
    <source>
        <strain evidence="1">WA0000067209</strain>
    </source>
</reference>
<comment type="caution">
    <text evidence="1">The sequence shown here is derived from an EMBL/GenBank/DDBJ whole genome shotgun (WGS) entry which is preliminary data.</text>
</comment>
<gene>
    <name evidence="1" type="ORF">INT43_004115</name>
</gene>
<name>A0A8H7U6L2_MORIS</name>
<keyword evidence="2" id="KW-1185">Reference proteome</keyword>
<dbReference type="OrthoDB" id="2429052at2759"/>
<accession>A0A8H7U6L2</accession>
<dbReference type="AlphaFoldDB" id="A0A8H7U6L2"/>
<sequence>MLSLACTSYFTIPSRWEKRNRDNAFTAYENIALRVTEEMGQPNIACADIHDSVNEETLEYLRGLKILVFASVAEDGNISYYLQVLLDVSNPETSRVAKRLKTKSLDVNMAKLRDCTGRFLPLK</sequence>
<proteinExistence type="predicted"/>
<evidence type="ECO:0000313" key="2">
    <source>
        <dbReference type="Proteomes" id="UP000654370"/>
    </source>
</evidence>
<protein>
    <submittedName>
        <fullName evidence="1">Uncharacterized protein</fullName>
    </submittedName>
</protein>
<dbReference type="Proteomes" id="UP000654370">
    <property type="component" value="Unassembled WGS sequence"/>
</dbReference>
<dbReference type="EMBL" id="JAEPQZ010000023">
    <property type="protein sequence ID" value="KAG2171261.1"/>
    <property type="molecule type" value="Genomic_DNA"/>
</dbReference>
<organism evidence="1 2">
    <name type="scientific">Mortierella isabellina</name>
    <name type="common">Filamentous fungus</name>
    <name type="synonym">Umbelopsis isabellina</name>
    <dbReference type="NCBI Taxonomy" id="91625"/>
    <lineage>
        <taxon>Eukaryota</taxon>
        <taxon>Fungi</taxon>
        <taxon>Fungi incertae sedis</taxon>
        <taxon>Mucoromycota</taxon>
        <taxon>Mucoromycotina</taxon>
        <taxon>Umbelopsidomycetes</taxon>
        <taxon>Umbelopsidales</taxon>
        <taxon>Umbelopsidaceae</taxon>
        <taxon>Umbelopsis</taxon>
    </lineage>
</organism>